<name>A0A7J8X585_GOSAI</name>
<keyword evidence="2" id="KW-1185">Reference proteome</keyword>
<accession>A0A7J8X585</accession>
<comment type="caution">
    <text evidence="1">The sequence shown here is derived from an EMBL/GenBank/DDBJ whole genome shotgun (WGS) entry which is preliminary data.</text>
</comment>
<organism evidence="1 2">
    <name type="scientific">Gossypium aridum</name>
    <name type="common">American cotton</name>
    <name type="synonym">Erioxylum aridum</name>
    <dbReference type="NCBI Taxonomy" id="34290"/>
    <lineage>
        <taxon>Eukaryota</taxon>
        <taxon>Viridiplantae</taxon>
        <taxon>Streptophyta</taxon>
        <taxon>Embryophyta</taxon>
        <taxon>Tracheophyta</taxon>
        <taxon>Spermatophyta</taxon>
        <taxon>Magnoliopsida</taxon>
        <taxon>eudicotyledons</taxon>
        <taxon>Gunneridae</taxon>
        <taxon>Pentapetalae</taxon>
        <taxon>rosids</taxon>
        <taxon>malvids</taxon>
        <taxon>Malvales</taxon>
        <taxon>Malvaceae</taxon>
        <taxon>Malvoideae</taxon>
        <taxon>Gossypium</taxon>
    </lineage>
</organism>
<evidence type="ECO:0000313" key="1">
    <source>
        <dbReference type="EMBL" id="MBA0682446.1"/>
    </source>
</evidence>
<dbReference type="Proteomes" id="UP000593577">
    <property type="component" value="Unassembled WGS sequence"/>
</dbReference>
<dbReference type="EMBL" id="JABFAA010000005">
    <property type="protein sequence ID" value="MBA0682446.1"/>
    <property type="molecule type" value="Genomic_DNA"/>
</dbReference>
<evidence type="ECO:0000313" key="2">
    <source>
        <dbReference type="Proteomes" id="UP000593577"/>
    </source>
</evidence>
<sequence>MCMDNLSGFFVVTALFQIIRTATSGGMA</sequence>
<gene>
    <name evidence="1" type="ORF">Goari_024166</name>
</gene>
<dbReference type="AlphaFoldDB" id="A0A7J8X585"/>
<proteinExistence type="predicted"/>
<protein>
    <submittedName>
        <fullName evidence="1">Uncharacterized protein</fullName>
    </submittedName>
</protein>
<reference evidence="1 2" key="1">
    <citation type="journal article" date="2019" name="Genome Biol. Evol.">
        <title>Insights into the evolution of the New World diploid cottons (Gossypium, subgenus Houzingenia) based on genome sequencing.</title>
        <authorList>
            <person name="Grover C.E."/>
            <person name="Arick M.A. 2nd"/>
            <person name="Thrash A."/>
            <person name="Conover J.L."/>
            <person name="Sanders W.S."/>
            <person name="Peterson D.G."/>
            <person name="Frelichowski J.E."/>
            <person name="Scheffler J.A."/>
            <person name="Scheffler B.E."/>
            <person name="Wendel J.F."/>
        </authorList>
    </citation>
    <scope>NUCLEOTIDE SEQUENCE [LARGE SCALE GENOMIC DNA]</scope>
    <source>
        <strain evidence="1">185</strain>
        <tissue evidence="1">Leaf</tissue>
    </source>
</reference>